<dbReference type="PANTHER" id="PTHR35174:SF3">
    <property type="entry name" value="BLL7171 PROTEIN"/>
    <property type="match status" value="1"/>
</dbReference>
<comment type="caution">
    <text evidence="3">The sequence shown here is derived from an EMBL/GenBank/DDBJ whole genome shotgun (WGS) entry which is preliminary data.</text>
</comment>
<proteinExistence type="inferred from homology"/>
<name>A0AAW3ZFJ6_9GAMM</name>
<sequence>MQRYLISFDDGAMNLSEEELATVAEASHAVVREAKKAGVWVFGGGILSQQASIVAVEGSVSAGPYPEIKAVLGGFAIVEVAAREEALQWAAKIASSCRCAQEVREIIFDPDS</sequence>
<dbReference type="SUPFAM" id="SSF54909">
    <property type="entry name" value="Dimeric alpha+beta barrel"/>
    <property type="match status" value="1"/>
</dbReference>
<evidence type="ECO:0000313" key="3">
    <source>
        <dbReference type="EMBL" id="MBD8524663.1"/>
    </source>
</evidence>
<dbReference type="InterPro" id="IPR005545">
    <property type="entry name" value="YCII"/>
</dbReference>
<dbReference type="PANTHER" id="PTHR35174">
    <property type="entry name" value="BLL7171 PROTEIN-RELATED"/>
    <property type="match status" value="1"/>
</dbReference>
<evidence type="ECO:0000259" key="2">
    <source>
        <dbReference type="Pfam" id="PF03795"/>
    </source>
</evidence>
<dbReference type="Pfam" id="PF03795">
    <property type="entry name" value="YCII"/>
    <property type="match status" value="1"/>
</dbReference>
<dbReference type="Gene3D" id="3.30.70.1060">
    <property type="entry name" value="Dimeric alpha+beta barrel"/>
    <property type="match status" value="1"/>
</dbReference>
<reference evidence="3 4" key="1">
    <citation type="submission" date="2020-09" db="EMBL/GenBank/DDBJ databases">
        <title>Pseudoxanthomonas sp. CAU 1598 isolated from sand of Yaerae Beach.</title>
        <authorList>
            <person name="Kim W."/>
        </authorList>
    </citation>
    <scope>NUCLEOTIDE SEQUENCE [LARGE SCALE GENOMIC DNA]</scope>
    <source>
        <strain evidence="3 4">CAU 1598</strain>
    </source>
</reference>
<evidence type="ECO:0000256" key="1">
    <source>
        <dbReference type="ARBA" id="ARBA00007689"/>
    </source>
</evidence>
<dbReference type="Proteomes" id="UP000613768">
    <property type="component" value="Unassembled WGS sequence"/>
</dbReference>
<feature type="domain" description="YCII-related" evidence="2">
    <location>
        <begin position="16"/>
        <end position="94"/>
    </location>
</feature>
<dbReference type="AlphaFoldDB" id="A0AAW3ZFJ6"/>
<evidence type="ECO:0000313" key="4">
    <source>
        <dbReference type="Proteomes" id="UP000613768"/>
    </source>
</evidence>
<gene>
    <name evidence="3" type="ORF">IFO71_02815</name>
</gene>
<organism evidence="3 4">
    <name type="scientific">Pseudomarimonas arenosa</name>
    <dbReference type="NCBI Taxonomy" id="2774145"/>
    <lineage>
        <taxon>Bacteria</taxon>
        <taxon>Pseudomonadati</taxon>
        <taxon>Pseudomonadota</taxon>
        <taxon>Gammaproteobacteria</taxon>
        <taxon>Lysobacterales</taxon>
        <taxon>Lysobacteraceae</taxon>
        <taxon>Pseudomarimonas</taxon>
    </lineage>
</organism>
<accession>A0AAW3ZFJ6</accession>
<dbReference type="InterPro" id="IPR011008">
    <property type="entry name" value="Dimeric_a/b-barrel"/>
</dbReference>
<comment type="similarity">
    <text evidence="1">Belongs to the YciI family.</text>
</comment>
<dbReference type="EMBL" id="JACYTR010000004">
    <property type="protein sequence ID" value="MBD8524663.1"/>
    <property type="molecule type" value="Genomic_DNA"/>
</dbReference>
<keyword evidence="4" id="KW-1185">Reference proteome</keyword>
<protein>
    <recommendedName>
        <fullName evidence="2">YCII-related domain-containing protein</fullName>
    </recommendedName>
</protein>